<dbReference type="EMBL" id="LGGO01000017">
    <property type="protein sequence ID" value="KUK77629.1"/>
    <property type="molecule type" value="Genomic_DNA"/>
</dbReference>
<dbReference type="PANTHER" id="PTHR48090">
    <property type="entry name" value="UNDECAPRENYL-PHOSPHATE 4-DEOXY-4-FORMAMIDO-L-ARABINOSE TRANSFERASE-RELATED"/>
    <property type="match status" value="1"/>
</dbReference>
<dbReference type="Gene3D" id="3.90.550.10">
    <property type="entry name" value="Spore Coat Polysaccharide Biosynthesis Protein SpsA, Chain A"/>
    <property type="match status" value="1"/>
</dbReference>
<sequence length="320" mass="36643">MKLTIYIPALNEEEGIGDVIEHLPKHIEGVDNIEVFVVDDGSTDNTVKIAREHGANVVSHSTNKGVGKAFQTAVQYALENKTDILVSIDADGQFNGNQISEMIQPLSKNEADMVTGNRFKDGMPENMPKSKYWGNKQMSRLISIISGQKFRDVSCGFRAYNREALLRLNLFGSFTYTQETILDMVYKDLRVVEYPVDVKYFKSRKSRVAGSIFNYTFRTLKIILRTLRDYKPMLFFGGMGGVSMFIGLIFEIFMFTHYFLTGNFSPYKSFGFIGLGFIIFGMMLVIVGLLADMFNRVRKNQERIMYEMKKETYSNFKKEE</sequence>
<keyword evidence="1" id="KW-0472">Membrane</keyword>
<comment type="caution">
    <text evidence="3">The sequence shown here is derived from an EMBL/GenBank/DDBJ whole genome shotgun (WGS) entry which is preliminary data.</text>
</comment>
<evidence type="ECO:0000256" key="1">
    <source>
        <dbReference type="SAM" id="Phobius"/>
    </source>
</evidence>
<dbReference type="InterPro" id="IPR001173">
    <property type="entry name" value="Glyco_trans_2-like"/>
</dbReference>
<dbReference type="SUPFAM" id="SSF53448">
    <property type="entry name" value="Nucleotide-diphospho-sugar transferases"/>
    <property type="match status" value="1"/>
</dbReference>
<keyword evidence="1" id="KW-0812">Transmembrane</keyword>
<dbReference type="CDD" id="cd04179">
    <property type="entry name" value="DPM_DPG-synthase_like"/>
    <property type="match status" value="1"/>
</dbReference>
<dbReference type="InterPro" id="IPR050256">
    <property type="entry name" value="Glycosyltransferase_2"/>
</dbReference>
<keyword evidence="3" id="KW-0808">Transferase</keyword>
<feature type="transmembrane region" description="Helical" evidence="1">
    <location>
        <begin position="234"/>
        <end position="260"/>
    </location>
</feature>
<keyword evidence="1" id="KW-1133">Transmembrane helix</keyword>
<evidence type="ECO:0000313" key="3">
    <source>
        <dbReference type="EMBL" id="KUK77629.1"/>
    </source>
</evidence>
<feature type="domain" description="Glycosyltransferase 2-like" evidence="2">
    <location>
        <begin position="4"/>
        <end position="165"/>
    </location>
</feature>
<evidence type="ECO:0000313" key="4">
    <source>
        <dbReference type="Proteomes" id="UP000053904"/>
    </source>
</evidence>
<gene>
    <name evidence="3" type="ORF">XD93_0199</name>
</gene>
<dbReference type="PANTHER" id="PTHR48090:SF7">
    <property type="entry name" value="RFBJ PROTEIN"/>
    <property type="match status" value="1"/>
</dbReference>
<feature type="transmembrane region" description="Helical" evidence="1">
    <location>
        <begin position="272"/>
        <end position="294"/>
    </location>
</feature>
<evidence type="ECO:0000259" key="2">
    <source>
        <dbReference type="Pfam" id="PF00535"/>
    </source>
</evidence>
<name>A0A101HIT1_9BACT</name>
<protein>
    <submittedName>
        <fullName evidence="3">Family 2 glycosyl transferase</fullName>
    </submittedName>
</protein>
<dbReference type="Pfam" id="PF00535">
    <property type="entry name" value="Glycos_transf_2"/>
    <property type="match status" value="1"/>
</dbReference>
<dbReference type="Proteomes" id="UP000053904">
    <property type="component" value="Unassembled WGS sequence"/>
</dbReference>
<reference evidence="4" key="1">
    <citation type="journal article" date="2015" name="MBio">
        <title>Genome-Resolved Metagenomic Analysis Reveals Roles for Candidate Phyla and Other Microbial Community Members in Biogeochemical Transformations in Oil Reservoirs.</title>
        <authorList>
            <person name="Hu P."/>
            <person name="Tom L."/>
            <person name="Singh A."/>
            <person name="Thomas B.C."/>
            <person name="Baker B.J."/>
            <person name="Piceno Y.M."/>
            <person name="Andersen G.L."/>
            <person name="Banfield J.F."/>
        </authorList>
    </citation>
    <scope>NUCLEOTIDE SEQUENCE [LARGE SCALE GENOMIC DNA]</scope>
</reference>
<dbReference type="InterPro" id="IPR029044">
    <property type="entry name" value="Nucleotide-diphossugar_trans"/>
</dbReference>
<proteinExistence type="predicted"/>
<accession>A0A101HIT1</accession>
<dbReference type="GO" id="GO:0016740">
    <property type="term" value="F:transferase activity"/>
    <property type="evidence" value="ECO:0007669"/>
    <property type="project" value="UniProtKB-KW"/>
</dbReference>
<organism evidence="3 4">
    <name type="scientific">candidate division WS6 bacterium 34_10</name>
    <dbReference type="NCBI Taxonomy" id="1641389"/>
    <lineage>
        <taxon>Bacteria</taxon>
        <taxon>Candidatus Dojkabacteria</taxon>
    </lineage>
</organism>
<dbReference type="AlphaFoldDB" id="A0A101HIT1"/>